<gene>
    <name evidence="3" type="ORF">OCU04_002559</name>
</gene>
<dbReference type="AlphaFoldDB" id="A0A9X0AUD5"/>
<dbReference type="PROSITE" id="PS00028">
    <property type="entry name" value="ZINC_FINGER_C2H2_1"/>
    <property type="match status" value="1"/>
</dbReference>
<keyword evidence="4" id="KW-1185">Reference proteome</keyword>
<comment type="caution">
    <text evidence="3">The sequence shown here is derived from an EMBL/GenBank/DDBJ whole genome shotgun (WGS) entry which is preliminary data.</text>
</comment>
<evidence type="ECO:0000259" key="2">
    <source>
        <dbReference type="PROSITE" id="PS00028"/>
    </source>
</evidence>
<dbReference type="OrthoDB" id="3061143at2759"/>
<feature type="domain" description="C2H2-type" evidence="2">
    <location>
        <begin position="547"/>
        <end position="568"/>
    </location>
</feature>
<evidence type="ECO:0000256" key="1">
    <source>
        <dbReference type="SAM" id="MobiDB-lite"/>
    </source>
</evidence>
<proteinExistence type="predicted"/>
<evidence type="ECO:0000313" key="3">
    <source>
        <dbReference type="EMBL" id="KAJ8068875.1"/>
    </source>
</evidence>
<name>A0A9X0AUD5_9HELO</name>
<feature type="region of interest" description="Disordered" evidence="1">
    <location>
        <begin position="1"/>
        <end position="23"/>
    </location>
</feature>
<protein>
    <recommendedName>
        <fullName evidence="2">C2H2-type domain-containing protein</fullName>
    </recommendedName>
</protein>
<accession>A0A9X0AUD5</accession>
<organism evidence="3 4">
    <name type="scientific">Sclerotinia nivalis</name>
    <dbReference type="NCBI Taxonomy" id="352851"/>
    <lineage>
        <taxon>Eukaryota</taxon>
        <taxon>Fungi</taxon>
        <taxon>Dikarya</taxon>
        <taxon>Ascomycota</taxon>
        <taxon>Pezizomycotina</taxon>
        <taxon>Leotiomycetes</taxon>
        <taxon>Helotiales</taxon>
        <taxon>Sclerotiniaceae</taxon>
        <taxon>Sclerotinia</taxon>
    </lineage>
</organism>
<dbReference type="EMBL" id="JAPEIS010000002">
    <property type="protein sequence ID" value="KAJ8068875.1"/>
    <property type="molecule type" value="Genomic_DNA"/>
</dbReference>
<dbReference type="InterPro" id="IPR013087">
    <property type="entry name" value="Znf_C2H2_type"/>
</dbReference>
<sequence>MSSSNLTKAPEPKASPRFNYQLPIRNNSGKNKGYLILPNFDTATGPVNQKLAIAKNSECPDLLKVAGHLTKEEDDAIFCHELQSGQPYYVASGPEDDDPVHTLQYFGQKHVENITPAFEAMKAAREIAHRKGIGPDSRDDVSEFEQRLIGSRTKPADARSYPQGFTVTPQEDAICAAPVNAAMMENAELSGNLNQLIAIAAVHLLASCAPKELLGRLARQAESAVPLTFGDEDNKFFSTVQYNYSATGIGLLEMSIGDVGALHVDGHDDPTLWTVLLMLSNIPVGYWPGRTFISSLRVYAAMGPMTAMVFKAVHPHISLGPIPMGNSERVPYRWYLPDSIQIMDPKLYQSGRLAAVCYPKKAIMRKSPALIRRSTPAILQKTSGLRSSLPEAHPVAIAAFGTRRNQMEHLARLEAYDMATQVRINPALIMPAADSFVQKWRWKENGIVMTPRATRVQAVIDGNRSGEEDPWYSSYKKKCEAVLSMKWFNGKKKGNSHWVSTEDIGSTFTDSDPSVPTTAETLEEFNKNKRGKAAKMKLKYGNKPFKCPSCELRYMTKQQCKNHHNRKHRSSSEWQFPLPSIDPTHQGKAEPEISEIEEEGKAVLDSSLKDEEFLEEEATFVGKRKRAGAE</sequence>
<evidence type="ECO:0000313" key="4">
    <source>
        <dbReference type="Proteomes" id="UP001152300"/>
    </source>
</evidence>
<reference evidence="3" key="1">
    <citation type="submission" date="2022-11" db="EMBL/GenBank/DDBJ databases">
        <title>Genome Resource of Sclerotinia nivalis Strain SnTB1, a Plant Pathogen Isolated from American Ginseng.</title>
        <authorList>
            <person name="Fan S."/>
        </authorList>
    </citation>
    <scope>NUCLEOTIDE SEQUENCE</scope>
    <source>
        <strain evidence="3">SnTB1</strain>
    </source>
</reference>
<dbReference type="Proteomes" id="UP001152300">
    <property type="component" value="Unassembled WGS sequence"/>
</dbReference>
<feature type="region of interest" description="Disordered" evidence="1">
    <location>
        <begin position="563"/>
        <end position="593"/>
    </location>
</feature>